<dbReference type="InterPro" id="IPR050566">
    <property type="entry name" value="Deoxyribonucleoside_kinase"/>
</dbReference>
<dbReference type="PANTHER" id="PTHR10513">
    <property type="entry name" value="DEOXYNUCLEOSIDE KINASE"/>
    <property type="match status" value="1"/>
</dbReference>
<dbReference type="GeneID" id="106531323"/>
<dbReference type="GO" id="GO:0019136">
    <property type="term" value="F:deoxynucleoside kinase activity"/>
    <property type="evidence" value="ECO:0007669"/>
    <property type="project" value="InterPro"/>
</dbReference>
<dbReference type="Pfam" id="PF01712">
    <property type="entry name" value="dNK"/>
    <property type="match status" value="1"/>
</dbReference>
<feature type="binding site" evidence="2">
    <location>
        <begin position="117"/>
        <end position="121"/>
    </location>
    <ligand>
        <name>ATP</name>
        <dbReference type="ChEBI" id="CHEBI:30616"/>
    </ligand>
</feature>
<dbReference type="OrthoDB" id="567086at2759"/>
<accession>A0A2I4CRK7</accession>
<dbReference type="PANTHER" id="PTHR10513:SF35">
    <property type="entry name" value="DEOXYADENOSINE KINASE"/>
    <property type="match status" value="1"/>
</dbReference>
<proteinExistence type="inferred from homology"/>
<keyword evidence="4" id="KW-1185">Reference proteome</keyword>
<gene>
    <name evidence="5" type="primary">LOC106531323</name>
</gene>
<dbReference type="InterPro" id="IPR031314">
    <property type="entry name" value="DNK_dom"/>
</dbReference>
<dbReference type="Gene3D" id="3.40.50.300">
    <property type="entry name" value="P-loop containing nucleotide triphosphate hydrolases"/>
    <property type="match status" value="2"/>
</dbReference>
<dbReference type="InterPro" id="IPR002624">
    <property type="entry name" value="DCK/DGK"/>
</dbReference>
<evidence type="ECO:0000313" key="5">
    <source>
        <dbReference type="RefSeq" id="XP_013882609.1"/>
    </source>
</evidence>
<evidence type="ECO:0000313" key="4">
    <source>
        <dbReference type="Proteomes" id="UP000192220"/>
    </source>
</evidence>
<dbReference type="InParanoid" id="A0A2I4CRK7"/>
<dbReference type="KEGG" id="alim:106531323"/>
<comment type="similarity">
    <text evidence="1">Belongs to the DCK/DGK family.</text>
</comment>
<dbReference type="STRING" id="52670.A0A2I4CRK7"/>
<dbReference type="RefSeq" id="XP_013882609.1">
    <property type="nucleotide sequence ID" value="XM_014027155.1"/>
</dbReference>
<keyword evidence="2" id="KW-0547">Nucleotide-binding</keyword>
<dbReference type="GO" id="GO:0005524">
    <property type="term" value="F:ATP binding"/>
    <property type="evidence" value="ECO:0007669"/>
    <property type="project" value="UniProtKB-KW"/>
</dbReference>
<feature type="binding site" evidence="2">
    <location>
        <begin position="164"/>
        <end position="166"/>
    </location>
    <ligand>
        <name>ATP</name>
        <dbReference type="ChEBI" id="CHEBI:30616"/>
    </ligand>
</feature>
<reference evidence="5" key="1">
    <citation type="submission" date="2025-08" db="UniProtKB">
        <authorList>
            <consortium name="RefSeq"/>
        </authorList>
    </citation>
    <scope>IDENTIFICATION</scope>
    <source>
        <strain evidence="5">Quisiro</strain>
        <tissue evidence="5">Liver</tissue>
    </source>
</reference>
<name>A0A2I4CRK7_AUSLI</name>
<feature type="domain" description="Deoxynucleoside kinase" evidence="3">
    <location>
        <begin position="70"/>
        <end position="184"/>
    </location>
</feature>
<sequence length="187" mass="21472">MGGEEDINNDNKTKTTKRILVESNIMAGKSTLLRILSEAKPGWRSIPEPLSEWRSGNRGDGGNLLLSLTLHERGALNDTEWHVYRDWNTWLLEIFEPELRLDGIVYVRANPERCALRLVRRGQAEERGIQIKYLEQLHVKHEAWLGPSCRREETTPVLILDGNEDFESNAEKRKAVTARVRKFVASL</sequence>
<dbReference type="AlphaFoldDB" id="A0A2I4CRK7"/>
<evidence type="ECO:0000256" key="2">
    <source>
        <dbReference type="PIRSR" id="PIRSR000705-3"/>
    </source>
</evidence>
<dbReference type="SUPFAM" id="SSF52540">
    <property type="entry name" value="P-loop containing nucleoside triphosphate hydrolases"/>
    <property type="match status" value="1"/>
</dbReference>
<organism evidence="4 5">
    <name type="scientific">Austrofundulus limnaeus</name>
    <name type="common">Annual killifish</name>
    <dbReference type="NCBI Taxonomy" id="52670"/>
    <lineage>
        <taxon>Eukaryota</taxon>
        <taxon>Metazoa</taxon>
        <taxon>Chordata</taxon>
        <taxon>Craniata</taxon>
        <taxon>Vertebrata</taxon>
        <taxon>Euteleostomi</taxon>
        <taxon>Actinopterygii</taxon>
        <taxon>Neopterygii</taxon>
        <taxon>Teleostei</taxon>
        <taxon>Neoteleostei</taxon>
        <taxon>Acanthomorphata</taxon>
        <taxon>Ovalentaria</taxon>
        <taxon>Atherinomorphae</taxon>
        <taxon>Cyprinodontiformes</taxon>
        <taxon>Rivulidae</taxon>
        <taxon>Austrofundulus</taxon>
    </lineage>
</organism>
<dbReference type="InterPro" id="IPR027417">
    <property type="entry name" value="P-loop_NTPase"/>
</dbReference>
<keyword evidence="2" id="KW-0067">ATP-binding</keyword>
<evidence type="ECO:0000256" key="1">
    <source>
        <dbReference type="ARBA" id="ARBA00007420"/>
    </source>
</evidence>
<evidence type="ECO:0000259" key="3">
    <source>
        <dbReference type="Pfam" id="PF01712"/>
    </source>
</evidence>
<dbReference type="GO" id="GO:0005739">
    <property type="term" value="C:mitochondrion"/>
    <property type="evidence" value="ECO:0007669"/>
    <property type="project" value="TreeGrafter"/>
</dbReference>
<dbReference type="PIRSF" id="PIRSF000705">
    <property type="entry name" value="DNK"/>
    <property type="match status" value="1"/>
</dbReference>
<dbReference type="Proteomes" id="UP000192220">
    <property type="component" value="Unplaced"/>
</dbReference>
<protein>
    <submittedName>
        <fullName evidence="5">Deoxycytidine kinase-like</fullName>
    </submittedName>
</protein>